<dbReference type="RefSeq" id="WP_132087030.1">
    <property type="nucleotide sequence ID" value="NZ_JANKAQ010000005.1"/>
</dbReference>
<dbReference type="Pfam" id="PF04459">
    <property type="entry name" value="DUF512"/>
    <property type="match status" value="1"/>
</dbReference>
<dbReference type="Proteomes" id="UP000295711">
    <property type="component" value="Unassembled WGS sequence"/>
</dbReference>
<protein>
    <submittedName>
        <fullName evidence="4">Putative radical SAM enzyme (TIGR03279 family)</fullName>
    </submittedName>
</protein>
<dbReference type="InterPro" id="IPR045375">
    <property type="entry name" value="Put_radical_SAM-like_N"/>
</dbReference>
<evidence type="ECO:0000259" key="2">
    <source>
        <dbReference type="Pfam" id="PF17820"/>
    </source>
</evidence>
<dbReference type="SUPFAM" id="SSF102114">
    <property type="entry name" value="Radical SAM enzymes"/>
    <property type="match status" value="1"/>
</dbReference>
<dbReference type="SUPFAM" id="SSF50156">
    <property type="entry name" value="PDZ domain-like"/>
    <property type="match status" value="1"/>
</dbReference>
<accession>A0A4R2LG28</accession>
<keyword evidence="5" id="KW-1185">Reference proteome</keyword>
<proteinExistence type="predicted"/>
<dbReference type="Pfam" id="PF17820">
    <property type="entry name" value="PDZ_6"/>
    <property type="match status" value="1"/>
</dbReference>
<dbReference type="Gene3D" id="3.20.20.70">
    <property type="entry name" value="Aldolase class I"/>
    <property type="match status" value="1"/>
</dbReference>
<comment type="caution">
    <text evidence="4">The sequence shown here is derived from an EMBL/GenBank/DDBJ whole genome shotgun (WGS) entry which is preliminary data.</text>
</comment>
<gene>
    <name evidence="4" type="ORF">EV212_10120</name>
</gene>
<dbReference type="Gene3D" id="2.30.42.10">
    <property type="match status" value="1"/>
</dbReference>
<evidence type="ECO:0000259" key="1">
    <source>
        <dbReference type="Pfam" id="PF04459"/>
    </source>
</evidence>
<dbReference type="InterPro" id="IPR041489">
    <property type="entry name" value="PDZ_6"/>
</dbReference>
<reference evidence="4 5" key="1">
    <citation type="submission" date="2019-03" db="EMBL/GenBank/DDBJ databases">
        <title>Genomic Encyclopedia of Type Strains, Phase IV (KMG-IV): sequencing the most valuable type-strain genomes for metagenomic binning, comparative biology and taxonomic classification.</title>
        <authorList>
            <person name="Goeker M."/>
        </authorList>
    </citation>
    <scope>NUCLEOTIDE SEQUENCE [LARGE SCALE GENOMIC DNA]</scope>
    <source>
        <strain evidence="4 5">DSM 28559</strain>
    </source>
</reference>
<name>A0A4R2LG28_9FIRM</name>
<organism evidence="4 5">
    <name type="scientific">Frisingicoccus caecimuris</name>
    <dbReference type="NCBI Taxonomy" id="1796636"/>
    <lineage>
        <taxon>Bacteria</taxon>
        <taxon>Bacillati</taxon>
        <taxon>Bacillota</taxon>
        <taxon>Clostridia</taxon>
        <taxon>Lachnospirales</taxon>
        <taxon>Lachnospiraceae</taxon>
        <taxon>Frisingicoccus</taxon>
    </lineage>
</organism>
<feature type="domain" description="PDZ" evidence="2">
    <location>
        <begin position="7"/>
        <end position="54"/>
    </location>
</feature>
<dbReference type="EMBL" id="SLXA01000001">
    <property type="protein sequence ID" value="TCO86240.1"/>
    <property type="molecule type" value="Genomic_DNA"/>
</dbReference>
<dbReference type="InterPro" id="IPR013785">
    <property type="entry name" value="Aldolase_TIM"/>
</dbReference>
<dbReference type="Pfam" id="PF19238">
    <property type="entry name" value="Radical_SAM_2"/>
    <property type="match status" value="1"/>
</dbReference>
<sequence>MKEGHKIKTIIPGSIGDELELEPGDRVLAVNDQRIEDVFDYHYLINDEYIELTVLKRDGEEWVFEIEKDAEEDLGIEFESSLMDDYHSCTNKCIFCFIDQLPKGMRSTMYFKDDDSRLSFLQGNYITLTNMKDKDLDRIIKYKLSPINISVHTTDPELRCMMLHNRFAGKIMEQIQKLYGAGVLMNGQIVLCKNINDGDELRKTINDLGKFLPYMESLSVVPVGLSDHREGLYPLEPFTPEDAREVIDIIHGYQKIFMEEYGTHFVHASDEWYILADVPLPEEENYDGYVQLENGVGMLRLQEREFHAALDEDVFESVSEVAEEREHQKRKHCTIATGKLAGPFLRKLVDDLHVHYPNIQVDVVEVTNYFFGPRITVSGLLTGQDIIRALKGRNLGEELLLPINVLRSGEDVLLDDVHVKEIEKTLQVPVRIVQSNGKDLYDALIS</sequence>
<dbReference type="InterPro" id="IPR007549">
    <property type="entry name" value="DUF512"/>
</dbReference>
<evidence type="ECO:0000313" key="4">
    <source>
        <dbReference type="EMBL" id="TCO86240.1"/>
    </source>
</evidence>
<feature type="domain" description="DUF512" evidence="1">
    <location>
        <begin position="221"/>
        <end position="434"/>
    </location>
</feature>
<dbReference type="OrthoDB" id="9774724at2"/>
<dbReference type="InterPro" id="IPR058240">
    <property type="entry name" value="rSAM_sf"/>
</dbReference>
<feature type="domain" description="Putative radical SAM N-terminal" evidence="3">
    <location>
        <begin position="68"/>
        <end position="218"/>
    </location>
</feature>
<evidence type="ECO:0000259" key="3">
    <source>
        <dbReference type="Pfam" id="PF19238"/>
    </source>
</evidence>
<dbReference type="InterPro" id="IPR036034">
    <property type="entry name" value="PDZ_sf"/>
</dbReference>
<evidence type="ECO:0000313" key="5">
    <source>
        <dbReference type="Proteomes" id="UP000295711"/>
    </source>
</evidence>
<dbReference type="AlphaFoldDB" id="A0A4R2LG28"/>